<feature type="region of interest" description="Disordered" evidence="1">
    <location>
        <begin position="352"/>
        <end position="391"/>
    </location>
</feature>
<dbReference type="PANTHER" id="PTHR12419">
    <property type="entry name" value="OTU DOMAIN CONTAINING PROTEIN"/>
    <property type="match status" value="1"/>
</dbReference>
<accession>A0A9W3B312</accession>
<feature type="compositionally biased region" description="Basic and acidic residues" evidence="1">
    <location>
        <begin position="612"/>
        <end position="626"/>
    </location>
</feature>
<name>A0A9W3B312_BIOGL</name>
<dbReference type="InterPro" id="IPR049769">
    <property type="entry name" value="OTU_OTU"/>
</dbReference>
<dbReference type="GO" id="GO:0004843">
    <property type="term" value="F:cysteine-type deubiquitinase activity"/>
    <property type="evidence" value="ECO:0007669"/>
    <property type="project" value="TreeGrafter"/>
</dbReference>
<dbReference type="GO" id="GO:0016579">
    <property type="term" value="P:protein deubiquitination"/>
    <property type="evidence" value="ECO:0007669"/>
    <property type="project" value="TreeGrafter"/>
</dbReference>
<organism evidence="3 4">
    <name type="scientific">Biomphalaria glabrata</name>
    <name type="common">Bloodfluke planorb</name>
    <name type="synonym">Freshwater snail</name>
    <dbReference type="NCBI Taxonomy" id="6526"/>
    <lineage>
        <taxon>Eukaryota</taxon>
        <taxon>Metazoa</taxon>
        <taxon>Spiralia</taxon>
        <taxon>Lophotrochozoa</taxon>
        <taxon>Mollusca</taxon>
        <taxon>Gastropoda</taxon>
        <taxon>Heterobranchia</taxon>
        <taxon>Euthyneura</taxon>
        <taxon>Panpulmonata</taxon>
        <taxon>Hygrophila</taxon>
        <taxon>Lymnaeoidea</taxon>
        <taxon>Planorbidae</taxon>
        <taxon>Biomphalaria</taxon>
    </lineage>
</organism>
<dbReference type="OMA" id="SANQNIC"/>
<dbReference type="RefSeq" id="XP_055893851.1">
    <property type="nucleotide sequence ID" value="XM_056037876.1"/>
</dbReference>
<dbReference type="InterPro" id="IPR038765">
    <property type="entry name" value="Papain-like_cys_pep_sf"/>
</dbReference>
<evidence type="ECO:0000313" key="3">
    <source>
        <dbReference type="Proteomes" id="UP001165740"/>
    </source>
</evidence>
<evidence type="ECO:0000313" key="4">
    <source>
        <dbReference type="RefSeq" id="XP_055893851.1"/>
    </source>
</evidence>
<dbReference type="CDD" id="cd22753">
    <property type="entry name" value="OTU_ALG13-like"/>
    <property type="match status" value="1"/>
</dbReference>
<dbReference type="InterPro" id="IPR002999">
    <property type="entry name" value="Tudor"/>
</dbReference>
<feature type="compositionally biased region" description="Low complexity" evidence="1">
    <location>
        <begin position="379"/>
        <end position="390"/>
    </location>
</feature>
<dbReference type="InterPro" id="IPR049770">
    <property type="entry name" value="OTU_Tudor"/>
</dbReference>
<dbReference type="SMART" id="SM00333">
    <property type="entry name" value="TUDOR"/>
    <property type="match status" value="1"/>
</dbReference>
<evidence type="ECO:0000256" key="1">
    <source>
        <dbReference type="SAM" id="MobiDB-lite"/>
    </source>
</evidence>
<dbReference type="GeneID" id="106070706"/>
<dbReference type="SUPFAM" id="SSF54001">
    <property type="entry name" value="Cysteine proteinases"/>
    <property type="match status" value="1"/>
</dbReference>
<feature type="region of interest" description="Disordered" evidence="1">
    <location>
        <begin position="961"/>
        <end position="985"/>
    </location>
</feature>
<feature type="compositionally biased region" description="Basic and acidic residues" evidence="1">
    <location>
        <begin position="361"/>
        <end position="375"/>
    </location>
</feature>
<dbReference type="InterPro" id="IPR050704">
    <property type="entry name" value="Peptidase_C85-like"/>
</dbReference>
<sequence length="1101" mass="119491">MNSKSLQMMDSVLTELGLCRKQITREESVFRAVSEKLFGSQCHYDRVKLRCIEYLNRHYKQFQQYITESLSERIMALSDRKISPGHLEMLALSCFYKLDFIIFDSVTKQQYSLTENQYNKKICLCYVEDNHYDLIYTKETMQAAAVCQSVVYELLYKGVFGLDSELEEATLFLEVQKLLPKENTFPSCFLDNVISSLGPEKVDTLQKLCGRSSPPVPYRVAKALHPGLYRNVELDIVQEQKREARHLNLDITKGLSPGDKCQVVFDEGDGLPYQAHIQSLDNPQGTVLVYIEKLGVKRTVPARCVRPLPLNIYGEQLPVTQVNVLPYLKKNRRKKHPTIPVLFEDAPCSSFTSQSTSSSDSIDRHSGVHHSDVRHTAPSNRLDSSSSNLHSTHKSFQPIVVAPSQSSPVSTVVSPAALTPIPHSPGVYAYPGAVSAGPHAVLDERTLFCGASLDHSAGLPVTCIPQTADSGYCLVPSDPSQSYCVMSTGSAPQQGPVYWMPAMVAVPYGANVGQVNMGWTPTYNRDIAPADINLCELFSGLEYYQMTSQGQPEMTSGTMIMDNYSMPPPAPAVTLCSETGFVGGYGELPAVSDVHVTKDSSCSQTETGSSRRCYDNTAHKHNDKPDSYPGVKMNGVSEGQFKVCQKSGHVGDTCDEEESKGKDSEDGSEGMDVGSDGDSGCPSECADLSPVSGPDLFSSSELTHPDSAESAAELTATEKPRGKRRYYMYGNHKLVKPIKEIPLRFQILLAETSAAKARCEGQPIYMQPLSPGQHDLVYYQTNDSSQTQLNANASCFIPNQDGGGLDSTTQTAYLPECFTGVSSSFSSPCTNPSNFTHTVQHTPMFLSPLPPSSAPTSTQNCSTIIVYSSHSTSASSPPNPPPIRTITVPPPPFPPPSNMPPPPLEHPVCLTSSANQNICLIPSNQNPVKSEQQFKPPSFPAPPAKSLGMLSVPPPNVQHPCNASPHSMTPSSIAPSQMASNSIAPSPMTSCNMAASSGIVSSYANPTYISVQPSATVHPMSGPVMQSQPPPYSSMGGPVLQAPPSNYSPMVSSNQYMYIYPSPPTGQPASPHHLVYMVNPPAPTYQQQGVLVPLNCPVPVQ</sequence>
<dbReference type="Proteomes" id="UP001165740">
    <property type="component" value="Chromosome 8"/>
</dbReference>
<reference evidence="4" key="1">
    <citation type="submission" date="2025-08" db="UniProtKB">
        <authorList>
            <consortium name="RefSeq"/>
        </authorList>
    </citation>
    <scope>IDENTIFICATION</scope>
</reference>
<dbReference type="GO" id="GO:0061578">
    <property type="term" value="F:K63-linked deubiquitinase activity"/>
    <property type="evidence" value="ECO:0007669"/>
    <property type="project" value="TreeGrafter"/>
</dbReference>
<dbReference type="PROSITE" id="PS50802">
    <property type="entry name" value="OTU"/>
    <property type="match status" value="1"/>
</dbReference>
<proteinExistence type="predicted"/>
<feature type="domain" description="OTU" evidence="2">
    <location>
        <begin position="31"/>
        <end position="138"/>
    </location>
</feature>
<dbReference type="PANTHER" id="PTHR12419:SF115">
    <property type="entry name" value="PROTEIN OVARIAN TUMOR LOCUS-RELATED"/>
    <property type="match status" value="1"/>
</dbReference>
<dbReference type="Gene3D" id="3.90.70.80">
    <property type="match status" value="1"/>
</dbReference>
<feature type="compositionally biased region" description="Low complexity" evidence="1">
    <location>
        <begin position="708"/>
        <end position="717"/>
    </location>
</feature>
<evidence type="ECO:0000259" key="2">
    <source>
        <dbReference type="PROSITE" id="PS50802"/>
    </source>
</evidence>
<gene>
    <name evidence="4" type="primary">LOC106070706</name>
</gene>
<dbReference type="CDD" id="cd20380">
    <property type="entry name" value="Tudor_TDRD13-like"/>
    <property type="match status" value="1"/>
</dbReference>
<feature type="compositionally biased region" description="Polar residues" evidence="1">
    <location>
        <begin position="600"/>
        <end position="610"/>
    </location>
</feature>
<dbReference type="OrthoDB" id="20273at2759"/>
<dbReference type="AlphaFoldDB" id="A0A9W3B312"/>
<feature type="region of interest" description="Disordered" evidence="1">
    <location>
        <begin position="600"/>
        <end position="634"/>
    </location>
</feature>
<keyword evidence="3" id="KW-1185">Reference proteome</keyword>
<protein>
    <submittedName>
        <fullName evidence="4">Uncharacterized protein LOC106070706 isoform X1</fullName>
    </submittedName>
</protein>
<dbReference type="InterPro" id="IPR003323">
    <property type="entry name" value="OTU_dom"/>
</dbReference>
<feature type="region of interest" description="Disordered" evidence="1">
    <location>
        <begin position="647"/>
        <end position="717"/>
    </location>
</feature>
<dbReference type="SUPFAM" id="SSF63748">
    <property type="entry name" value="Tudor/PWWP/MBT"/>
    <property type="match status" value="1"/>
</dbReference>